<evidence type="ECO:0000313" key="2">
    <source>
        <dbReference type="Proteomes" id="UP000194903"/>
    </source>
</evidence>
<gene>
    <name evidence="1" type="ORF">CBW42_09780</name>
</gene>
<dbReference type="AlphaFoldDB" id="A0A252F2K6"/>
<dbReference type="RefSeq" id="WP_087020684.1">
    <property type="nucleotide sequence ID" value="NZ_NHOC01000008.1"/>
</dbReference>
<organism evidence="1 2">
    <name type="scientific">Butyricicoccus porcorum</name>
    <dbReference type="NCBI Taxonomy" id="1945634"/>
    <lineage>
        <taxon>Bacteria</taxon>
        <taxon>Bacillati</taxon>
        <taxon>Bacillota</taxon>
        <taxon>Clostridia</taxon>
        <taxon>Eubacteriales</taxon>
        <taxon>Butyricicoccaceae</taxon>
        <taxon>Butyricicoccus</taxon>
    </lineage>
</organism>
<evidence type="ECO:0000313" key="1">
    <source>
        <dbReference type="EMBL" id="OUM20023.1"/>
    </source>
</evidence>
<dbReference type="Proteomes" id="UP000194903">
    <property type="component" value="Unassembled WGS sequence"/>
</dbReference>
<sequence length="81" mass="9050">MNETIAKLEEICQKYPQSIPVAVAAEFEGIDPETLRTALKNKTCPFGYISNPGYRAKFVIPTLTFYMFHTCGRVFDTGAVV</sequence>
<keyword evidence="2" id="KW-1185">Reference proteome</keyword>
<dbReference type="EMBL" id="NHOC01000008">
    <property type="protein sequence ID" value="OUM20023.1"/>
    <property type="molecule type" value="Genomic_DNA"/>
</dbReference>
<comment type="caution">
    <text evidence="1">The sequence shown here is derived from an EMBL/GenBank/DDBJ whole genome shotgun (WGS) entry which is preliminary data.</text>
</comment>
<evidence type="ECO:0008006" key="3">
    <source>
        <dbReference type="Google" id="ProtNLM"/>
    </source>
</evidence>
<protein>
    <recommendedName>
        <fullName evidence="3">DNA-binding protein</fullName>
    </recommendedName>
</protein>
<accession>A0A252F2K6</accession>
<reference evidence="1 2" key="1">
    <citation type="submission" date="2017-05" db="EMBL/GenBank/DDBJ databases">
        <title>Butyricicoccus porcorum sp. nov. a butyrate-producing bacterium from the swine intestinal tract.</title>
        <authorList>
            <person name="Trachsel J."/>
            <person name="Humphrey S."/>
            <person name="Allen H.K."/>
        </authorList>
    </citation>
    <scope>NUCLEOTIDE SEQUENCE [LARGE SCALE GENOMIC DNA]</scope>
    <source>
        <strain evidence="1">BB10</strain>
    </source>
</reference>
<proteinExistence type="predicted"/>
<name>A0A252F2K6_9FIRM</name>